<dbReference type="RefSeq" id="WP_163045487.1">
    <property type="nucleotide sequence ID" value="NZ_JAAAMJ010000018.1"/>
</dbReference>
<dbReference type="PANTHER" id="PTHR30098">
    <property type="entry name" value="LEUCYL/PHENYLALANYL-TRNA--PROTEIN TRANSFERASE"/>
    <property type="match status" value="1"/>
</dbReference>
<organism evidence="5 6">
    <name type="scientific">Aurantimonas aggregata</name>
    <dbReference type="NCBI Taxonomy" id="2047720"/>
    <lineage>
        <taxon>Bacteria</taxon>
        <taxon>Pseudomonadati</taxon>
        <taxon>Pseudomonadota</taxon>
        <taxon>Alphaproteobacteria</taxon>
        <taxon>Hyphomicrobiales</taxon>
        <taxon>Aurantimonadaceae</taxon>
        <taxon>Aurantimonas</taxon>
    </lineage>
</organism>
<dbReference type="FunFam" id="3.40.630.70:FF:000001">
    <property type="entry name" value="Leucyl/phenylalanyl-tRNA--protein transferase"/>
    <property type="match status" value="1"/>
</dbReference>
<dbReference type="Pfam" id="PF03588">
    <property type="entry name" value="Leu_Phe_trans"/>
    <property type="match status" value="1"/>
</dbReference>
<dbReference type="Gene3D" id="3.40.630.70">
    <property type="entry name" value="Leucyl/phenylalanyl-tRNA-protein transferase, C-terminal domain"/>
    <property type="match status" value="1"/>
</dbReference>
<keyword evidence="3 4" id="KW-0012">Acyltransferase</keyword>
<dbReference type="InterPro" id="IPR042203">
    <property type="entry name" value="Leu/Phe-tRNA_Trfase_C"/>
</dbReference>
<evidence type="ECO:0000256" key="4">
    <source>
        <dbReference type="HAMAP-Rule" id="MF_00688"/>
    </source>
</evidence>
<comment type="caution">
    <text evidence="5">The sequence shown here is derived from an EMBL/GenBank/DDBJ whole genome shotgun (WGS) entry which is preliminary data.</text>
</comment>
<dbReference type="PANTHER" id="PTHR30098:SF2">
    <property type="entry name" value="LEUCYL_PHENYLALANYL-TRNA--PROTEIN TRANSFERASE"/>
    <property type="match status" value="1"/>
</dbReference>
<evidence type="ECO:0000256" key="2">
    <source>
        <dbReference type="ARBA" id="ARBA00022679"/>
    </source>
</evidence>
<protein>
    <recommendedName>
        <fullName evidence="4">Leucyl/phenylalanyl-tRNA--protein transferase</fullName>
        <ecNumber evidence="4">2.3.2.6</ecNumber>
    </recommendedName>
    <alternativeName>
        <fullName evidence="4">L/F-transferase</fullName>
    </alternativeName>
    <alternativeName>
        <fullName evidence="4">Leucyltransferase</fullName>
    </alternativeName>
    <alternativeName>
        <fullName evidence="4">Phenyalanyltransferase</fullName>
    </alternativeName>
</protein>
<dbReference type="Proteomes" id="UP000476332">
    <property type="component" value="Unassembled WGS sequence"/>
</dbReference>
<dbReference type="NCBIfam" id="TIGR00667">
    <property type="entry name" value="aat"/>
    <property type="match status" value="1"/>
</dbReference>
<keyword evidence="6" id="KW-1185">Reference proteome</keyword>
<evidence type="ECO:0000256" key="1">
    <source>
        <dbReference type="ARBA" id="ARBA00022490"/>
    </source>
</evidence>
<accession>A0A6L9MLC2</accession>
<dbReference type="EC" id="2.3.2.6" evidence="4"/>
<dbReference type="GO" id="GO:0008914">
    <property type="term" value="F:leucyl-tRNA--protein transferase activity"/>
    <property type="evidence" value="ECO:0007669"/>
    <property type="project" value="UniProtKB-UniRule"/>
</dbReference>
<comment type="similarity">
    <text evidence="4">Belongs to the L/F-transferase family.</text>
</comment>
<dbReference type="GO" id="GO:0005737">
    <property type="term" value="C:cytoplasm"/>
    <property type="evidence" value="ECO:0007669"/>
    <property type="project" value="UniProtKB-SubCell"/>
</dbReference>
<comment type="subcellular location">
    <subcellularLocation>
        <location evidence="4">Cytoplasm</location>
    </subcellularLocation>
</comment>
<gene>
    <name evidence="4" type="primary">aat</name>
    <name evidence="5" type="ORF">GTW51_18180</name>
</gene>
<dbReference type="HAMAP" id="MF_00688">
    <property type="entry name" value="Leu_Phe_trans"/>
    <property type="match status" value="1"/>
</dbReference>
<proteinExistence type="inferred from homology"/>
<dbReference type="EMBL" id="JAAAMJ010000018">
    <property type="protein sequence ID" value="NDV88633.1"/>
    <property type="molecule type" value="Genomic_DNA"/>
</dbReference>
<evidence type="ECO:0000313" key="6">
    <source>
        <dbReference type="Proteomes" id="UP000476332"/>
    </source>
</evidence>
<comment type="function">
    <text evidence="4">Functions in the N-end rule pathway of protein degradation where it conjugates Leu, Phe and, less efficiently, Met from aminoacyl-tRNAs to the N-termini of proteins containing an N-terminal arginine or lysine.</text>
</comment>
<comment type="catalytic activity">
    <reaction evidence="4">
        <text>N-terminal L-lysyl-[protein] + L-leucyl-tRNA(Leu) = N-terminal L-leucyl-L-lysyl-[protein] + tRNA(Leu) + H(+)</text>
        <dbReference type="Rhea" id="RHEA:12340"/>
        <dbReference type="Rhea" id="RHEA-COMP:9613"/>
        <dbReference type="Rhea" id="RHEA-COMP:9622"/>
        <dbReference type="Rhea" id="RHEA-COMP:12670"/>
        <dbReference type="Rhea" id="RHEA-COMP:12671"/>
        <dbReference type="ChEBI" id="CHEBI:15378"/>
        <dbReference type="ChEBI" id="CHEBI:65249"/>
        <dbReference type="ChEBI" id="CHEBI:78442"/>
        <dbReference type="ChEBI" id="CHEBI:78494"/>
        <dbReference type="ChEBI" id="CHEBI:133043"/>
        <dbReference type="EC" id="2.3.2.6"/>
    </reaction>
</comment>
<evidence type="ECO:0000256" key="3">
    <source>
        <dbReference type="ARBA" id="ARBA00023315"/>
    </source>
</evidence>
<dbReference type="InterPro" id="IPR004616">
    <property type="entry name" value="Leu/Phe-tRNA_Trfase"/>
</dbReference>
<evidence type="ECO:0000313" key="5">
    <source>
        <dbReference type="EMBL" id="NDV88633.1"/>
    </source>
</evidence>
<keyword evidence="2 4" id="KW-0808">Transferase</keyword>
<comment type="catalytic activity">
    <reaction evidence="4">
        <text>L-phenylalanyl-tRNA(Phe) + an N-terminal L-alpha-aminoacyl-[protein] = an N-terminal L-phenylalanyl-L-alpha-aminoacyl-[protein] + tRNA(Phe)</text>
        <dbReference type="Rhea" id="RHEA:43632"/>
        <dbReference type="Rhea" id="RHEA-COMP:9668"/>
        <dbReference type="Rhea" id="RHEA-COMP:9699"/>
        <dbReference type="Rhea" id="RHEA-COMP:10636"/>
        <dbReference type="Rhea" id="RHEA-COMP:10637"/>
        <dbReference type="ChEBI" id="CHEBI:78442"/>
        <dbReference type="ChEBI" id="CHEBI:78531"/>
        <dbReference type="ChEBI" id="CHEBI:78597"/>
        <dbReference type="ChEBI" id="CHEBI:83561"/>
        <dbReference type="EC" id="2.3.2.6"/>
    </reaction>
</comment>
<name>A0A6L9MLC2_9HYPH</name>
<dbReference type="GO" id="GO:0030163">
    <property type="term" value="P:protein catabolic process"/>
    <property type="evidence" value="ECO:0007669"/>
    <property type="project" value="UniProtKB-UniRule"/>
</dbReference>
<dbReference type="InterPro" id="IPR016181">
    <property type="entry name" value="Acyl_CoA_acyltransferase"/>
</dbReference>
<sequence>MVRRGGQRFEITPAILLKAYACGIFPMAESADDPRIFWIDPTERGILPLDQFHLSRSLRKTIRRQPFEIRIDTAFPAVVDACAEPAPGRTQTWINSQIRALYLELFREGFAHSVEAWEGVHLVGGLYGVSLGAAFFGESMFSRRTDASKITLAYLCDRLRRGGYQLLDTQFLTEHLASFGAIEIPRDDYQLLLEDAVAADATFHPSGAGTAESVLQSFSQTS</sequence>
<comment type="catalytic activity">
    <reaction evidence="4">
        <text>N-terminal L-arginyl-[protein] + L-leucyl-tRNA(Leu) = N-terminal L-leucyl-L-arginyl-[protein] + tRNA(Leu) + H(+)</text>
        <dbReference type="Rhea" id="RHEA:50416"/>
        <dbReference type="Rhea" id="RHEA-COMP:9613"/>
        <dbReference type="Rhea" id="RHEA-COMP:9622"/>
        <dbReference type="Rhea" id="RHEA-COMP:12672"/>
        <dbReference type="Rhea" id="RHEA-COMP:12673"/>
        <dbReference type="ChEBI" id="CHEBI:15378"/>
        <dbReference type="ChEBI" id="CHEBI:64719"/>
        <dbReference type="ChEBI" id="CHEBI:78442"/>
        <dbReference type="ChEBI" id="CHEBI:78494"/>
        <dbReference type="ChEBI" id="CHEBI:133044"/>
        <dbReference type="EC" id="2.3.2.6"/>
    </reaction>
</comment>
<dbReference type="AlphaFoldDB" id="A0A6L9MLC2"/>
<keyword evidence="1 4" id="KW-0963">Cytoplasm</keyword>
<reference evidence="5 6" key="1">
    <citation type="submission" date="2020-01" db="EMBL/GenBank/DDBJ databases">
        <title>Genomes of bacteria type strains.</title>
        <authorList>
            <person name="Chen J."/>
            <person name="Zhu S."/>
            <person name="Chen J."/>
        </authorList>
    </citation>
    <scope>NUCLEOTIDE SEQUENCE [LARGE SCALE GENOMIC DNA]</scope>
    <source>
        <strain evidence="5 6">KCTC 52919</strain>
    </source>
</reference>
<dbReference type="SUPFAM" id="SSF55729">
    <property type="entry name" value="Acyl-CoA N-acyltransferases (Nat)"/>
    <property type="match status" value="1"/>
</dbReference>